<protein>
    <submittedName>
        <fullName evidence="3">Calponin-homology (CH) domain-containing protein</fullName>
    </submittedName>
</protein>
<name>A0A1I8F1T5_9PLAT</name>
<evidence type="ECO:0000313" key="2">
    <source>
        <dbReference type="Proteomes" id="UP000095280"/>
    </source>
</evidence>
<evidence type="ECO:0000313" key="3">
    <source>
        <dbReference type="WBParaSite" id="maker-unitig_12995-snap-gene-0.2-mRNA-1"/>
    </source>
</evidence>
<dbReference type="Proteomes" id="UP000095280">
    <property type="component" value="Unplaced"/>
</dbReference>
<feature type="compositionally biased region" description="Polar residues" evidence="1">
    <location>
        <begin position="255"/>
        <end position="265"/>
    </location>
</feature>
<dbReference type="Gene3D" id="1.10.418.10">
    <property type="entry name" value="Calponin-like domain"/>
    <property type="match status" value="1"/>
</dbReference>
<feature type="compositionally biased region" description="Low complexity" evidence="1">
    <location>
        <begin position="481"/>
        <end position="491"/>
    </location>
</feature>
<dbReference type="WBParaSite" id="maker-unitig_12995-snap-gene-0.2-mRNA-1">
    <property type="protein sequence ID" value="maker-unitig_12995-snap-gene-0.2-mRNA-1"/>
    <property type="gene ID" value="maker-unitig_12995-snap-gene-0.2"/>
</dbReference>
<organism evidence="2 3">
    <name type="scientific">Macrostomum lignano</name>
    <dbReference type="NCBI Taxonomy" id="282301"/>
    <lineage>
        <taxon>Eukaryota</taxon>
        <taxon>Metazoa</taxon>
        <taxon>Spiralia</taxon>
        <taxon>Lophotrochozoa</taxon>
        <taxon>Platyhelminthes</taxon>
        <taxon>Rhabditophora</taxon>
        <taxon>Macrostomorpha</taxon>
        <taxon>Macrostomida</taxon>
        <taxon>Macrostomidae</taxon>
        <taxon>Macrostomum</taxon>
    </lineage>
</organism>
<reference evidence="3" key="1">
    <citation type="submission" date="2016-11" db="UniProtKB">
        <authorList>
            <consortium name="WormBaseParasite"/>
        </authorList>
    </citation>
    <scope>IDENTIFICATION</scope>
</reference>
<dbReference type="InterPro" id="IPR036872">
    <property type="entry name" value="CH_dom_sf"/>
</dbReference>
<proteinExistence type="predicted"/>
<feature type="region of interest" description="Disordered" evidence="1">
    <location>
        <begin position="476"/>
        <end position="495"/>
    </location>
</feature>
<dbReference type="AlphaFoldDB" id="A0A1I8F1T5"/>
<sequence>TNQRGSKTSAAATHEQRIPGVVQIRRLEETLIRWLTLLRASSPVLITATDLCNGRVLLEERQRDRISAWRDADDGLLLQKDECTAAQAIPTLTTRRGRVAVQQRRAGVVGSALLKSFGWTPSSCSTGRRDCLFASKLGPERTLSDEQAKAQPQRAHGDQWSVKIRLRHVLHGRVLSDLRRRSTLRLGQPAQAELCADEKSVVVKEELLDNSADGELRKMENRNIGITALRTLGVYMDSETAEWIKMRHPVRDDGSSSPDEGQNQPLRPKTSAAPTHEQRIQESCKYGASEETLIRWLNSFGPSSPVVSLRTDLCNGRVLLEQFVNTARRKFSMISNCDIAVKIGDKNGISKNVCSSGNITAGETKYIASFVFLMMRLHAQLLRKGIIGGPKKVAELDDNGLTKWFNESMEKYGSTFRLKSLEDPSLKSTNALGYFGERVLVENNLCSSGPADFPRKPKATAKSANAIDISLADADDETAAQDEAQQQQSDANNSGEGAWLFNSVEQVSSDPALLTKFSVTAILMFNKAGRDCLCQRKLGPETDLSVYRSVLMELNALSLKTN</sequence>
<feature type="region of interest" description="Disordered" evidence="1">
    <location>
        <begin position="248"/>
        <end position="281"/>
    </location>
</feature>
<keyword evidence="2" id="KW-1185">Reference proteome</keyword>
<dbReference type="SUPFAM" id="SSF47576">
    <property type="entry name" value="Calponin-homology domain, CH-domain"/>
    <property type="match status" value="1"/>
</dbReference>
<accession>A0A1I8F1T5</accession>
<evidence type="ECO:0000256" key="1">
    <source>
        <dbReference type="SAM" id="MobiDB-lite"/>
    </source>
</evidence>